<sequence>MGDQGNIVFIPLTKEDIAPLTSIMTRAFDEDARIHLGEGHRDGPPGYDNGELLMKYGILADSDAFTIWMDGQLIGSVIVFIEQDGGYYLGNICLDPLVQNKGIGTKIWAMIESKYPDARVWRTDTPGSSKRNHHFYIDKCGFKLIDILNPGDLDQETYRLEKRMM</sequence>
<proteinExistence type="predicted"/>
<evidence type="ECO:0000259" key="1">
    <source>
        <dbReference type="PROSITE" id="PS51186"/>
    </source>
</evidence>
<dbReference type="InterPro" id="IPR000182">
    <property type="entry name" value="GNAT_dom"/>
</dbReference>
<dbReference type="GO" id="GO:0016747">
    <property type="term" value="F:acyltransferase activity, transferring groups other than amino-acyl groups"/>
    <property type="evidence" value="ECO:0007669"/>
    <property type="project" value="InterPro"/>
</dbReference>
<dbReference type="EMBL" id="RZNY01000033">
    <property type="protein sequence ID" value="RUT40701.1"/>
    <property type="molecule type" value="Genomic_DNA"/>
</dbReference>
<evidence type="ECO:0000313" key="2">
    <source>
        <dbReference type="EMBL" id="RUT40701.1"/>
    </source>
</evidence>
<dbReference type="InterPro" id="IPR016181">
    <property type="entry name" value="Acyl_CoA_acyltransferase"/>
</dbReference>
<name>A0A3S1JZX4_9BACL</name>
<reference evidence="2 3" key="1">
    <citation type="submission" date="2018-12" db="EMBL/GenBank/DDBJ databases">
        <authorList>
            <person name="Sun L."/>
            <person name="Chen Z."/>
        </authorList>
    </citation>
    <scope>NUCLEOTIDE SEQUENCE [LARGE SCALE GENOMIC DNA]</scope>
    <source>
        <strain evidence="2 3">DSM 15890</strain>
    </source>
</reference>
<feature type="domain" description="N-acetyltransferase" evidence="1">
    <location>
        <begin position="7"/>
        <end position="165"/>
    </location>
</feature>
<protein>
    <submittedName>
        <fullName evidence="2">N-acetyltransferase</fullName>
    </submittedName>
</protein>
<dbReference type="SUPFAM" id="SSF55729">
    <property type="entry name" value="Acyl-CoA N-acyltransferases (Nat)"/>
    <property type="match status" value="1"/>
</dbReference>
<keyword evidence="3" id="KW-1185">Reference proteome</keyword>
<dbReference type="PROSITE" id="PS51186">
    <property type="entry name" value="GNAT"/>
    <property type="match status" value="1"/>
</dbReference>
<keyword evidence="2" id="KW-0808">Transferase</keyword>
<accession>A0A3S1JZX4</accession>
<organism evidence="2 3">
    <name type="scientific">Paenibacillus anaericanus</name>
    <dbReference type="NCBI Taxonomy" id="170367"/>
    <lineage>
        <taxon>Bacteria</taxon>
        <taxon>Bacillati</taxon>
        <taxon>Bacillota</taxon>
        <taxon>Bacilli</taxon>
        <taxon>Bacillales</taxon>
        <taxon>Paenibacillaceae</taxon>
        <taxon>Paenibacillus</taxon>
    </lineage>
</organism>
<dbReference type="OrthoDB" id="9786032at2"/>
<dbReference type="RefSeq" id="WP_127194647.1">
    <property type="nucleotide sequence ID" value="NZ_RZNY01000033.1"/>
</dbReference>
<dbReference type="CDD" id="cd04301">
    <property type="entry name" value="NAT_SF"/>
    <property type="match status" value="1"/>
</dbReference>
<dbReference type="Proteomes" id="UP000279446">
    <property type="component" value="Unassembled WGS sequence"/>
</dbReference>
<dbReference type="Gene3D" id="3.40.630.30">
    <property type="match status" value="1"/>
</dbReference>
<gene>
    <name evidence="2" type="ORF">EJP82_24290</name>
</gene>
<dbReference type="AlphaFoldDB" id="A0A3S1JZX4"/>
<comment type="caution">
    <text evidence="2">The sequence shown here is derived from an EMBL/GenBank/DDBJ whole genome shotgun (WGS) entry which is preliminary data.</text>
</comment>
<evidence type="ECO:0000313" key="3">
    <source>
        <dbReference type="Proteomes" id="UP000279446"/>
    </source>
</evidence>
<dbReference type="Pfam" id="PF00583">
    <property type="entry name" value="Acetyltransf_1"/>
    <property type="match status" value="1"/>
</dbReference>